<dbReference type="PROSITE" id="PS50086">
    <property type="entry name" value="TBC_RABGAP"/>
    <property type="match status" value="1"/>
</dbReference>
<dbReference type="CTD" id="9905"/>
<dbReference type="FunFam" id="1.10.8.270:FF:000006">
    <property type="entry name" value="Small G protein signaling modulator 2"/>
    <property type="match status" value="1"/>
</dbReference>
<protein>
    <submittedName>
        <fullName evidence="8">Small G protein signaling modulator 2</fullName>
    </submittedName>
</protein>
<dbReference type="SUPFAM" id="SSF140741">
    <property type="entry name" value="RUN domain-like"/>
    <property type="match status" value="1"/>
</dbReference>
<dbReference type="Gene3D" id="2.30.29.230">
    <property type="match status" value="1"/>
</dbReference>
<evidence type="ECO:0000256" key="5">
    <source>
        <dbReference type="SAM" id="MobiDB-lite"/>
    </source>
</evidence>
<feature type="compositionally biased region" description="Acidic residues" evidence="5">
    <location>
        <begin position="731"/>
        <end position="741"/>
    </location>
</feature>
<feature type="region of interest" description="Disordered" evidence="5">
    <location>
        <begin position="205"/>
        <end position="236"/>
    </location>
</feature>
<dbReference type="Pfam" id="PF02759">
    <property type="entry name" value="RUN"/>
    <property type="match status" value="1"/>
</dbReference>
<dbReference type="InterPro" id="IPR035969">
    <property type="entry name" value="Rab-GAP_TBC_sf"/>
</dbReference>
<evidence type="ECO:0000256" key="2">
    <source>
        <dbReference type="ARBA" id="ARBA00022468"/>
    </source>
</evidence>
<organism evidence="8 9">
    <name type="scientific">Chinchilla lanigera</name>
    <name type="common">Long-tailed chinchilla</name>
    <name type="synonym">Chinchilla villidera</name>
    <dbReference type="NCBI Taxonomy" id="34839"/>
    <lineage>
        <taxon>Eukaryota</taxon>
        <taxon>Metazoa</taxon>
        <taxon>Chordata</taxon>
        <taxon>Craniata</taxon>
        <taxon>Vertebrata</taxon>
        <taxon>Euteleostomi</taxon>
        <taxon>Mammalia</taxon>
        <taxon>Eutheria</taxon>
        <taxon>Euarchontoglires</taxon>
        <taxon>Glires</taxon>
        <taxon>Rodentia</taxon>
        <taxon>Hystricomorpha</taxon>
        <taxon>Chinchillidae</taxon>
        <taxon>Chinchilla</taxon>
    </lineage>
</organism>
<feature type="compositionally biased region" description="Polar residues" evidence="5">
    <location>
        <begin position="707"/>
        <end position="725"/>
    </location>
</feature>
<feature type="domain" description="Rab-GAP TBC" evidence="6">
    <location>
        <begin position="566"/>
        <end position="939"/>
    </location>
</feature>
<name>A0A8C2V2B0_CHILA</name>
<dbReference type="PANTHER" id="PTHR22957:SF194">
    <property type="entry name" value="SMALL G PROTEIN SIGNALING MODULATOR 2"/>
    <property type="match status" value="1"/>
</dbReference>
<dbReference type="Pfam" id="PF00566">
    <property type="entry name" value="RabGAP-TBC"/>
    <property type="match status" value="1"/>
</dbReference>
<dbReference type="Gene3D" id="1.20.58.900">
    <property type="match status" value="1"/>
</dbReference>
<dbReference type="SMART" id="SM00164">
    <property type="entry name" value="TBC"/>
    <property type="match status" value="1"/>
</dbReference>
<comment type="subcellular location">
    <subcellularLocation>
        <location evidence="1">Cytoplasm</location>
    </subcellularLocation>
</comment>
<dbReference type="CDD" id="cd17704">
    <property type="entry name" value="RUN_SGSM2"/>
    <property type="match status" value="1"/>
</dbReference>
<evidence type="ECO:0000259" key="6">
    <source>
        <dbReference type="PROSITE" id="PS50086"/>
    </source>
</evidence>
<dbReference type="PROSITE" id="PS50826">
    <property type="entry name" value="RUN"/>
    <property type="match status" value="1"/>
</dbReference>
<keyword evidence="3" id="KW-0963">Cytoplasm</keyword>
<dbReference type="Proteomes" id="UP000694398">
    <property type="component" value="Unassembled WGS sequence"/>
</dbReference>
<dbReference type="FunFam" id="2.30.29.230:FF:000001">
    <property type="entry name" value="Small G protein signaling modulator 2"/>
    <property type="match status" value="1"/>
</dbReference>
<dbReference type="InterPro" id="IPR047345">
    <property type="entry name" value="RUN_SGSM2"/>
</dbReference>
<dbReference type="Gene3D" id="1.10.8.270">
    <property type="entry name" value="putative rabgap domain of human tbc1 domain family member 14 like domains"/>
    <property type="match status" value="1"/>
</dbReference>
<dbReference type="AlphaFoldDB" id="A0A8C2V2B0"/>
<comment type="similarity">
    <text evidence="4">Belongs to the RUTBC family.</text>
</comment>
<dbReference type="FunFam" id="1.10.472.80:FF:000004">
    <property type="entry name" value="Small G protein signaling modulator 1"/>
    <property type="match status" value="1"/>
</dbReference>
<dbReference type="SUPFAM" id="SSF47923">
    <property type="entry name" value="Ypt/Rab-GAP domain of gyp1p"/>
    <property type="match status" value="2"/>
</dbReference>
<keyword evidence="9" id="KW-1185">Reference proteome</keyword>
<evidence type="ECO:0000256" key="4">
    <source>
        <dbReference type="ARBA" id="ARBA00034124"/>
    </source>
</evidence>
<reference evidence="8" key="1">
    <citation type="submission" date="2025-08" db="UniProtKB">
        <authorList>
            <consortium name="Ensembl"/>
        </authorList>
    </citation>
    <scope>IDENTIFICATION</scope>
</reference>
<dbReference type="InterPro" id="IPR037213">
    <property type="entry name" value="Run_dom_sf"/>
</dbReference>
<evidence type="ECO:0000313" key="8">
    <source>
        <dbReference type="Ensembl" id="ENSCLAP00000007099.1"/>
    </source>
</evidence>
<keyword evidence="2" id="KW-0343">GTPase activation</keyword>
<feature type="domain" description="RUN" evidence="7">
    <location>
        <begin position="34"/>
        <end position="191"/>
    </location>
</feature>
<feature type="region of interest" description="Disordered" evidence="5">
    <location>
        <begin position="657"/>
        <end position="687"/>
    </location>
</feature>
<dbReference type="PANTHER" id="PTHR22957">
    <property type="entry name" value="TBC1 DOMAIN FAMILY MEMBER GTPASE-ACTIVATING PROTEIN"/>
    <property type="match status" value="1"/>
</dbReference>
<accession>A0A8C2V2B0</accession>
<dbReference type="GO" id="GO:0005096">
    <property type="term" value="F:GTPase activator activity"/>
    <property type="evidence" value="ECO:0007669"/>
    <property type="project" value="UniProtKB-KW"/>
</dbReference>
<evidence type="ECO:0000256" key="1">
    <source>
        <dbReference type="ARBA" id="ARBA00004496"/>
    </source>
</evidence>
<feature type="region of interest" description="Disordered" evidence="5">
    <location>
        <begin position="96"/>
        <end position="120"/>
    </location>
</feature>
<gene>
    <name evidence="8" type="primary">SGSM2</name>
</gene>
<reference evidence="8" key="2">
    <citation type="submission" date="2025-09" db="UniProtKB">
        <authorList>
            <consortium name="Ensembl"/>
        </authorList>
    </citation>
    <scope>IDENTIFICATION</scope>
</reference>
<evidence type="ECO:0000256" key="3">
    <source>
        <dbReference type="ARBA" id="ARBA00022490"/>
    </source>
</evidence>
<dbReference type="Pfam" id="PF12068">
    <property type="entry name" value="PH_RBD"/>
    <property type="match status" value="1"/>
</dbReference>
<dbReference type="InterPro" id="IPR021935">
    <property type="entry name" value="SGSM1/2_RBD"/>
</dbReference>
<dbReference type="GeneTree" id="ENSGT00940000159315"/>
<evidence type="ECO:0000313" key="9">
    <source>
        <dbReference type="Proteomes" id="UP000694398"/>
    </source>
</evidence>
<evidence type="ECO:0000259" key="7">
    <source>
        <dbReference type="PROSITE" id="PS50826"/>
    </source>
</evidence>
<dbReference type="CDD" id="cd15784">
    <property type="entry name" value="PH_RUTBC"/>
    <property type="match status" value="1"/>
</dbReference>
<dbReference type="GeneID" id="102010902"/>
<proteinExistence type="inferred from homology"/>
<feature type="region of interest" description="Disordered" evidence="5">
    <location>
        <begin position="699"/>
        <end position="763"/>
    </location>
</feature>
<dbReference type="InterPro" id="IPR004012">
    <property type="entry name" value="Run_dom"/>
</dbReference>
<dbReference type="InterPro" id="IPR037745">
    <property type="entry name" value="SGSM1/2"/>
</dbReference>
<dbReference type="Ensembl" id="ENSCLAT00000007211.1">
    <property type="protein sequence ID" value="ENSCLAP00000007099.1"/>
    <property type="gene ID" value="ENSCLAG00000004992.1"/>
</dbReference>
<dbReference type="GO" id="GO:0031410">
    <property type="term" value="C:cytoplasmic vesicle"/>
    <property type="evidence" value="ECO:0007669"/>
    <property type="project" value="UniProtKB-ARBA"/>
</dbReference>
<dbReference type="SMART" id="SM00593">
    <property type="entry name" value="RUN"/>
    <property type="match status" value="1"/>
</dbReference>
<dbReference type="Gene3D" id="1.10.472.80">
    <property type="entry name" value="Ypt/Rab-GAP domain of gyp1p, domain 3"/>
    <property type="match status" value="1"/>
</dbReference>
<dbReference type="InterPro" id="IPR000195">
    <property type="entry name" value="Rab-GAP-TBC_dom"/>
</dbReference>
<dbReference type="FunFam" id="1.20.58.900:FF:000002">
    <property type="entry name" value="small G protein signaling modulator 1"/>
    <property type="match status" value="1"/>
</dbReference>
<dbReference type="OrthoDB" id="10264062at2759"/>
<sequence>MGSAEDAVKEKLLWNVKKEVKQIMEEAVTRKFVHEDSSHIIALCGAVEACLLHQLKRRAAGFLRSDKMAALFTKVGKTCPVAGEICHKVQELQQQVEGRKPSGGSQEALRRQGSASGKAPALSPQALKHIWVRTALIEKVLDRVVQYLAENCSKFYEKEALLADPVFGPILASLLVGPCALEYTKLKTADHYWTDPSADELVQRHRIRGPPNRQDSPAKRPALGIRKRHSSGSASEDRLAACAREYVESLHQNSRTRLLYGKNNVLVQPKEDMEAVPGYLSLHQSAESLTLKWTPNQLMNGTLGDSELEKSVYWDYALVVPFSQIVCIHCHQQKNGGTLVLVSQDGIQRPPLHFPQGGHLLSFLSCLENGLLPRGQLEPPLWTQQGKGKVFPKLRKRSSMRSVDVEELGMGRATDYVFRIIYPGHKHEHNTGDMIEMQGFGPGPAAWQLEPLCSQGPSCLFCSCCSSPYATPSHCSCVPDRLPLRLLCESMKRQIVSRAFYGWLAYCRHLSTVRTHLSALVHHNIIPPDRPPGASRGLTKDVWSKYQKDKKNYKELELLRQVYYGGVEHEIRKDVWPFLLGHYKFGMNKKEMEQVDAAVAARYQQVLAEWKACEVVVRQREREAHPATLTKFSSGSSIDSHVQRLIHRDSTISNDVFISVDDLETPGPQTSEDARAKPEQEPGVGPLGTAMVEQQQSVEFDSPDSGLPSSRNYSVASGIQSSLDEGQSVGFEEDGGGEEGSDGLASAAHTFSEPRDPSQGKALQASELEADGELAAVCAAAYTIELLDTVALNLHRIDKDVQRCDRNYWYFAPPNLERLRDIMCSYVWEHLDMGYVQGMCDLLAPLLVILDNDQLAYSCFSHLMKRMSQNFPNGGAMDTHFANMRSLIQILDSELFELMHQNGDYTHFYFCYRWFLLDFKRELLYEDVFAVWEVIWAARRISSEHFVLFIALALVEAYREIIRDNNMDFTDIIKFFNERAERHDAQEILRIARDLVHKVQMLIENK</sequence>
<dbReference type="RefSeq" id="XP_005402651.1">
    <property type="nucleotide sequence ID" value="XM_005402594.2"/>
</dbReference>